<protein>
    <submittedName>
        <fullName evidence="1">Uncharacterized protein</fullName>
    </submittedName>
</protein>
<dbReference type="EMBL" id="LAZR01022777">
    <property type="protein sequence ID" value="KKL80700.1"/>
    <property type="molecule type" value="Genomic_DNA"/>
</dbReference>
<sequence length="57" mass="5901">MDKLLIAIIILCSAFIGSVLGFVLGASVEAARVRAEAQAECSPPPVVKCECICPVTP</sequence>
<comment type="caution">
    <text evidence="1">The sequence shown here is derived from an EMBL/GenBank/DDBJ whole genome shotgun (WGS) entry which is preliminary data.</text>
</comment>
<organism evidence="1">
    <name type="scientific">marine sediment metagenome</name>
    <dbReference type="NCBI Taxonomy" id="412755"/>
    <lineage>
        <taxon>unclassified sequences</taxon>
        <taxon>metagenomes</taxon>
        <taxon>ecological metagenomes</taxon>
    </lineage>
</organism>
<gene>
    <name evidence="1" type="ORF">LCGC14_2002170</name>
</gene>
<dbReference type="AlphaFoldDB" id="A0A0F9HG84"/>
<accession>A0A0F9HG84</accession>
<reference evidence="1" key="1">
    <citation type="journal article" date="2015" name="Nature">
        <title>Complex archaea that bridge the gap between prokaryotes and eukaryotes.</title>
        <authorList>
            <person name="Spang A."/>
            <person name="Saw J.H."/>
            <person name="Jorgensen S.L."/>
            <person name="Zaremba-Niedzwiedzka K."/>
            <person name="Martijn J."/>
            <person name="Lind A.E."/>
            <person name="van Eijk R."/>
            <person name="Schleper C."/>
            <person name="Guy L."/>
            <person name="Ettema T.J."/>
        </authorList>
    </citation>
    <scope>NUCLEOTIDE SEQUENCE</scope>
</reference>
<proteinExistence type="predicted"/>
<name>A0A0F9HG84_9ZZZZ</name>
<evidence type="ECO:0000313" key="1">
    <source>
        <dbReference type="EMBL" id="KKL80700.1"/>
    </source>
</evidence>